<proteinExistence type="inferred from homology"/>
<dbReference type="STRING" id="6526.A0A2C9LLS0"/>
<dbReference type="EnsemblMetazoa" id="BGLB032584-RA">
    <property type="protein sequence ID" value="BGLB032584-PA"/>
    <property type="gene ID" value="BGLB032584"/>
</dbReference>
<evidence type="ECO:0000313" key="3">
    <source>
        <dbReference type="EnsemblMetazoa" id="BGLB032584-PB"/>
    </source>
</evidence>
<dbReference type="Pfam" id="PF05794">
    <property type="entry name" value="Tcp11"/>
    <property type="match status" value="1"/>
</dbReference>
<dbReference type="OrthoDB" id="276323at2759"/>
<accession>A0A2C9LLS0</accession>
<dbReference type="KEGG" id="bgt:106078182"/>
<name>A0A2C9LLS0_BIOGL</name>
<dbReference type="EnsemblMetazoa" id="BGLB032584-RB">
    <property type="protein sequence ID" value="BGLB032584-PB"/>
    <property type="gene ID" value="BGLB032584"/>
</dbReference>
<reference evidence="3" key="1">
    <citation type="submission" date="2020-05" db="UniProtKB">
        <authorList>
            <consortium name="EnsemblMetazoa"/>
        </authorList>
    </citation>
    <scope>IDENTIFICATION</scope>
    <source>
        <strain evidence="3">BB02</strain>
    </source>
</reference>
<evidence type="ECO:0000256" key="1">
    <source>
        <dbReference type="ARBA" id="ARBA00010954"/>
    </source>
</evidence>
<dbReference type="InterPro" id="IPR008862">
    <property type="entry name" value="Tcp11"/>
</dbReference>
<feature type="compositionally biased region" description="Polar residues" evidence="2">
    <location>
        <begin position="10"/>
        <end position="26"/>
    </location>
</feature>
<dbReference type="VEuPathDB" id="VectorBase:BGLB032584"/>
<gene>
    <name evidence="3" type="primary">106078182</name>
</gene>
<feature type="region of interest" description="Disordered" evidence="2">
    <location>
        <begin position="1"/>
        <end position="26"/>
    </location>
</feature>
<dbReference type="PANTHER" id="PTHR12832">
    <property type="entry name" value="TESTIS-SPECIFIC PROTEIN PBS13 T-COMPLEX 11"/>
    <property type="match status" value="1"/>
</dbReference>
<dbReference type="VEuPathDB" id="VectorBase:BGLAX_046146"/>
<evidence type="ECO:0000313" key="4">
    <source>
        <dbReference type="Proteomes" id="UP000076420"/>
    </source>
</evidence>
<dbReference type="Proteomes" id="UP000076420">
    <property type="component" value="Unassembled WGS sequence"/>
</dbReference>
<comment type="similarity">
    <text evidence="1">Belongs to the TCP11 family.</text>
</comment>
<evidence type="ECO:0000256" key="2">
    <source>
        <dbReference type="SAM" id="MobiDB-lite"/>
    </source>
</evidence>
<dbReference type="PANTHER" id="PTHR12832:SF11">
    <property type="entry name" value="LD23868P"/>
    <property type="match status" value="1"/>
</dbReference>
<sequence>MSDENESKRSPSSQPMETGQSPRTQNIPDELLNMVGASPPRFVTFEQLMSAADGIKNMTLAHEIAVNNDFVLHKEEDSSSSIEKQVAETVKRAFWDAFAAKISQDPPDFTMAYVMLEELKETLVGILLPQHQRLKDQINEVLDMPLIKQQMEQRVFDFEYYGRYVTDTMARLCAPARDEKIAEIRTIQDVVPKFKAIMETLELMRRDMANFTIKQIRPYIQQNSIDYERKKFSEYYETQKALGVNPLKYTEVWLKRNFEKLVQSTGQNLTSSSTTSTPTPATVLNEAYIEVLEWSDPNNFPETLMLDQLRFMALRDKLHTLGLITSVQLITYSVVGSPVEGVEDLKQKLRDHVDLLLQDVAQK</sequence>
<dbReference type="GO" id="GO:0007165">
    <property type="term" value="P:signal transduction"/>
    <property type="evidence" value="ECO:0007669"/>
    <property type="project" value="TreeGrafter"/>
</dbReference>
<dbReference type="AlphaFoldDB" id="A0A2C9LLS0"/>
<organism evidence="3 4">
    <name type="scientific">Biomphalaria glabrata</name>
    <name type="common">Bloodfluke planorb</name>
    <name type="synonym">Freshwater snail</name>
    <dbReference type="NCBI Taxonomy" id="6526"/>
    <lineage>
        <taxon>Eukaryota</taxon>
        <taxon>Metazoa</taxon>
        <taxon>Spiralia</taxon>
        <taxon>Lophotrochozoa</taxon>
        <taxon>Mollusca</taxon>
        <taxon>Gastropoda</taxon>
        <taxon>Heterobranchia</taxon>
        <taxon>Euthyneura</taxon>
        <taxon>Panpulmonata</taxon>
        <taxon>Hygrophila</taxon>
        <taxon>Lymnaeoidea</taxon>
        <taxon>Planorbidae</taxon>
        <taxon>Biomphalaria</taxon>
    </lineage>
</organism>
<protein>
    <submittedName>
        <fullName evidence="3">Uncharacterized protein</fullName>
    </submittedName>
</protein>